<sequence length="61" mass="6799">MPSDPDSIAAQVRSLRARAERAGYRLVRNEHPPFGWKLLAAEGDECIFGGSLDRIDVWLTS</sequence>
<dbReference type="Proteomes" id="UP001432062">
    <property type="component" value="Chromosome"/>
</dbReference>
<name>A0ABZ1Z047_9NOCA</name>
<evidence type="ECO:0000313" key="1">
    <source>
        <dbReference type="EMBL" id="WUV47771.1"/>
    </source>
</evidence>
<dbReference type="EMBL" id="CP109441">
    <property type="protein sequence ID" value="WUV47771.1"/>
    <property type="molecule type" value="Genomic_DNA"/>
</dbReference>
<gene>
    <name evidence="1" type="ORF">OG563_05945</name>
</gene>
<organism evidence="1 2">
    <name type="scientific">Nocardia vinacea</name>
    <dbReference type="NCBI Taxonomy" id="96468"/>
    <lineage>
        <taxon>Bacteria</taxon>
        <taxon>Bacillati</taxon>
        <taxon>Actinomycetota</taxon>
        <taxon>Actinomycetes</taxon>
        <taxon>Mycobacteriales</taxon>
        <taxon>Nocardiaceae</taxon>
        <taxon>Nocardia</taxon>
    </lineage>
</organism>
<keyword evidence="2" id="KW-1185">Reference proteome</keyword>
<reference evidence="1" key="1">
    <citation type="submission" date="2022-10" db="EMBL/GenBank/DDBJ databases">
        <title>The complete genomes of actinobacterial strains from the NBC collection.</title>
        <authorList>
            <person name="Joergensen T.S."/>
            <person name="Alvarez Arevalo M."/>
            <person name="Sterndorff E.B."/>
            <person name="Faurdal D."/>
            <person name="Vuksanovic O."/>
            <person name="Mourched A.-S."/>
            <person name="Charusanti P."/>
            <person name="Shaw S."/>
            <person name="Blin K."/>
            <person name="Weber T."/>
        </authorList>
    </citation>
    <scope>NUCLEOTIDE SEQUENCE</scope>
    <source>
        <strain evidence="1">NBC_01482</strain>
    </source>
</reference>
<evidence type="ECO:0000313" key="2">
    <source>
        <dbReference type="Proteomes" id="UP001432062"/>
    </source>
</evidence>
<accession>A0ABZ1Z047</accession>
<dbReference type="RefSeq" id="WP_329411917.1">
    <property type="nucleotide sequence ID" value="NZ_CP109441.1"/>
</dbReference>
<protein>
    <submittedName>
        <fullName evidence="1">Uncharacterized protein</fullName>
    </submittedName>
</protein>
<proteinExistence type="predicted"/>